<keyword evidence="6" id="KW-0418">Kinase</keyword>
<feature type="region of interest" description="Disordered" evidence="12">
    <location>
        <begin position="229"/>
        <end position="296"/>
    </location>
</feature>
<feature type="binding site" evidence="11">
    <location>
        <position position="411"/>
    </location>
    <ligand>
        <name>ATP</name>
        <dbReference type="ChEBI" id="CHEBI:30616"/>
    </ligand>
</feature>
<dbReference type="GO" id="GO:0005634">
    <property type="term" value="C:nucleus"/>
    <property type="evidence" value="ECO:0007669"/>
    <property type="project" value="TreeGrafter"/>
</dbReference>
<dbReference type="GO" id="GO:0005737">
    <property type="term" value="C:cytoplasm"/>
    <property type="evidence" value="ECO:0007669"/>
    <property type="project" value="TreeGrafter"/>
</dbReference>
<reference evidence="14" key="1">
    <citation type="submission" date="2021-02" db="EMBL/GenBank/DDBJ databases">
        <authorList>
            <person name="Nowell W R."/>
        </authorList>
    </citation>
    <scope>NUCLEOTIDE SEQUENCE</scope>
</reference>
<evidence type="ECO:0000256" key="1">
    <source>
        <dbReference type="ARBA" id="ARBA00008867"/>
    </source>
</evidence>
<dbReference type="PANTHER" id="PTHR24058">
    <property type="entry name" value="DUAL SPECIFICITY PROTEIN KINASE"/>
    <property type="match status" value="1"/>
</dbReference>
<name>A0A813XXN7_9BILA</name>
<organism evidence="14 16">
    <name type="scientific">Didymodactylos carnosus</name>
    <dbReference type="NCBI Taxonomy" id="1234261"/>
    <lineage>
        <taxon>Eukaryota</taxon>
        <taxon>Metazoa</taxon>
        <taxon>Spiralia</taxon>
        <taxon>Gnathifera</taxon>
        <taxon>Rotifera</taxon>
        <taxon>Eurotatoria</taxon>
        <taxon>Bdelloidea</taxon>
        <taxon>Philodinida</taxon>
        <taxon>Philodinidae</taxon>
        <taxon>Didymodactylos</taxon>
    </lineage>
</organism>
<feature type="compositionally biased region" description="Basic and acidic residues" evidence="12">
    <location>
        <begin position="252"/>
        <end position="267"/>
    </location>
</feature>
<sequence length="754" mass="86900">MTENPLTLTDLFHKFIRMTVKTTVTEHEPNIKQHRHYHHHHRDKIPHNHHRDKQNQPPPGPSTHTYAKNQQLNNSINNSRRRLIPSRYRRRLSSVGYCSVSPLQKSDSKDDNGLQDTQESTTNTADISMENTSGTHVHVSNYNNVTDSNMDTSFGGIGLSITSKPLAKVQKIAVQNVLNGSFPRVDKQRVSYGQATTVSHAHTHNSQSKSSGHHSYHVFNNSANIDSSLPFLNDSTNSPVNSARHPRIRREKTREGSLRSKDTENTHHTYHTTTTSTHHSSSHHGTHINGRTDNNLSANQFTRSKSFFAESKPPMFPTKPSEALAYYGEKLTDYEKTEIFEFSEIYFLGLEAEKISAATLKDYDDENGSYLKATKDHICYRFEVLETLGKGSFGLVLRCYDHKNKEAVALKIIRNKKRFQQQGLVEVNILQHLRNLDVDNSLNTVHMKEHFYFRNHLCITFELLGINLYELIKKNNYQGFSVHLVRRFANSMLQCLRVMFREKIIHCDLKPENILLRQKGSSAIKVIDFGSGFYTYIQSRFYRAPEIILGVPYTPAIDMWSFGCILVELFTGYPIFPGENEQEQLAMIMEVIDLPPQHVLEQGSRRKLFFDSKGVPRSVTIKNLKKRRPASRPLGQILRTTDNNFIDFIRRCFEWDPLERLTPEEGLRHPWIIEAKLKRTSRESRTRYRPKKDENTTANGDSYFSFNETTGNEDTLLIDEEKTNNTSNNNNNHNNSLNNIQHTNNSFLPRIMNQ</sequence>
<dbReference type="Pfam" id="PF00069">
    <property type="entry name" value="Pkinase"/>
    <property type="match status" value="1"/>
</dbReference>
<dbReference type="InterPro" id="IPR017441">
    <property type="entry name" value="Protein_kinase_ATP_BS"/>
</dbReference>
<evidence type="ECO:0000256" key="7">
    <source>
        <dbReference type="ARBA" id="ARBA00022840"/>
    </source>
</evidence>
<dbReference type="EMBL" id="CAJOBC010001213">
    <property type="protein sequence ID" value="CAF3663984.1"/>
    <property type="molecule type" value="Genomic_DNA"/>
</dbReference>
<dbReference type="Proteomes" id="UP000681722">
    <property type="component" value="Unassembled WGS sequence"/>
</dbReference>
<dbReference type="GO" id="GO:0005856">
    <property type="term" value="C:cytoskeleton"/>
    <property type="evidence" value="ECO:0007669"/>
    <property type="project" value="TreeGrafter"/>
</dbReference>
<dbReference type="PROSITE" id="PS00107">
    <property type="entry name" value="PROTEIN_KINASE_ATP"/>
    <property type="match status" value="1"/>
</dbReference>
<feature type="region of interest" description="Disordered" evidence="12">
    <location>
        <begin position="28"/>
        <end position="83"/>
    </location>
</feature>
<dbReference type="PROSITE" id="PS00108">
    <property type="entry name" value="PROTEIN_KINASE_ST"/>
    <property type="match status" value="1"/>
</dbReference>
<accession>A0A813XXN7</accession>
<evidence type="ECO:0000259" key="13">
    <source>
        <dbReference type="PROSITE" id="PS50011"/>
    </source>
</evidence>
<dbReference type="AlphaFoldDB" id="A0A813XXN7"/>
<dbReference type="PROSITE" id="PS50011">
    <property type="entry name" value="PROTEIN_KINASE_DOM"/>
    <property type="match status" value="1"/>
</dbReference>
<feature type="region of interest" description="Disordered" evidence="12">
    <location>
        <begin position="722"/>
        <end position="754"/>
    </location>
</feature>
<keyword evidence="4" id="KW-0808">Transferase</keyword>
<evidence type="ECO:0000313" key="14">
    <source>
        <dbReference type="EMBL" id="CAF0877261.1"/>
    </source>
</evidence>
<dbReference type="EMBL" id="CAJNOQ010001213">
    <property type="protein sequence ID" value="CAF0877261.1"/>
    <property type="molecule type" value="Genomic_DNA"/>
</dbReference>
<feature type="compositionally biased region" description="Polar residues" evidence="12">
    <location>
        <begin position="696"/>
        <end position="706"/>
    </location>
</feature>
<gene>
    <name evidence="14" type="ORF">GPM918_LOCUS7418</name>
    <name evidence="15" type="ORF">SRO942_LOCUS7418</name>
</gene>
<dbReference type="GO" id="GO:0004712">
    <property type="term" value="F:protein serine/threonine/tyrosine kinase activity"/>
    <property type="evidence" value="ECO:0007669"/>
    <property type="project" value="UniProtKB-EC"/>
</dbReference>
<keyword evidence="7 11" id="KW-0067">ATP-binding</keyword>
<feature type="compositionally biased region" description="Basic residues" evidence="12">
    <location>
        <begin position="32"/>
        <end position="52"/>
    </location>
</feature>
<dbReference type="InterPro" id="IPR000719">
    <property type="entry name" value="Prot_kinase_dom"/>
</dbReference>
<evidence type="ECO:0000256" key="5">
    <source>
        <dbReference type="ARBA" id="ARBA00022741"/>
    </source>
</evidence>
<feature type="compositionally biased region" description="Low complexity" evidence="12">
    <location>
        <begin position="724"/>
        <end position="746"/>
    </location>
</feature>
<evidence type="ECO:0000313" key="15">
    <source>
        <dbReference type="EMBL" id="CAF3663984.1"/>
    </source>
</evidence>
<feature type="region of interest" description="Disordered" evidence="12">
    <location>
        <begin position="682"/>
        <end position="706"/>
    </location>
</feature>
<evidence type="ECO:0000256" key="3">
    <source>
        <dbReference type="ARBA" id="ARBA00022527"/>
    </source>
</evidence>
<evidence type="ECO:0000256" key="9">
    <source>
        <dbReference type="ARBA" id="ARBA00049308"/>
    </source>
</evidence>
<dbReference type="EC" id="2.7.12.1" evidence="2"/>
<feature type="compositionally biased region" description="Low complexity" evidence="12">
    <location>
        <begin position="69"/>
        <end position="78"/>
    </location>
</feature>
<dbReference type="GO" id="GO:0004674">
    <property type="term" value="F:protein serine/threonine kinase activity"/>
    <property type="evidence" value="ECO:0007669"/>
    <property type="project" value="UniProtKB-KW"/>
</dbReference>
<dbReference type="InterPro" id="IPR008271">
    <property type="entry name" value="Ser/Thr_kinase_AS"/>
</dbReference>
<dbReference type="SUPFAM" id="SSF56112">
    <property type="entry name" value="Protein kinase-like (PK-like)"/>
    <property type="match status" value="1"/>
</dbReference>
<dbReference type="InterPro" id="IPR050494">
    <property type="entry name" value="Ser_Thr_dual-spec_kinase"/>
</dbReference>
<dbReference type="Gene3D" id="3.30.200.20">
    <property type="entry name" value="Phosphorylase Kinase, domain 1"/>
    <property type="match status" value="1"/>
</dbReference>
<evidence type="ECO:0000256" key="4">
    <source>
        <dbReference type="ARBA" id="ARBA00022679"/>
    </source>
</evidence>
<proteinExistence type="inferred from homology"/>
<evidence type="ECO:0000256" key="11">
    <source>
        <dbReference type="PROSITE-ProRule" id="PRU10141"/>
    </source>
</evidence>
<evidence type="ECO:0000256" key="10">
    <source>
        <dbReference type="ARBA" id="ARBA00051680"/>
    </source>
</evidence>
<comment type="similarity">
    <text evidence="1">Belongs to the protein kinase superfamily. CMGC Ser/Thr protein kinase family. MNB/DYRK subfamily.</text>
</comment>
<evidence type="ECO:0000256" key="12">
    <source>
        <dbReference type="SAM" id="MobiDB-lite"/>
    </source>
</evidence>
<keyword evidence="16" id="KW-1185">Reference proteome</keyword>
<comment type="catalytic activity">
    <reaction evidence="8">
        <text>L-seryl-[protein] + ATP = O-phospho-L-seryl-[protein] + ADP + H(+)</text>
        <dbReference type="Rhea" id="RHEA:17989"/>
        <dbReference type="Rhea" id="RHEA-COMP:9863"/>
        <dbReference type="Rhea" id="RHEA-COMP:11604"/>
        <dbReference type="ChEBI" id="CHEBI:15378"/>
        <dbReference type="ChEBI" id="CHEBI:29999"/>
        <dbReference type="ChEBI" id="CHEBI:30616"/>
        <dbReference type="ChEBI" id="CHEBI:83421"/>
        <dbReference type="ChEBI" id="CHEBI:456216"/>
        <dbReference type="EC" id="2.7.12.1"/>
    </reaction>
</comment>
<dbReference type="Proteomes" id="UP000663829">
    <property type="component" value="Unassembled WGS sequence"/>
</dbReference>
<dbReference type="InterPro" id="IPR042521">
    <property type="entry name" value="DYRK"/>
</dbReference>
<evidence type="ECO:0000313" key="16">
    <source>
        <dbReference type="Proteomes" id="UP000663829"/>
    </source>
</evidence>
<dbReference type="OrthoDB" id="9332038at2759"/>
<comment type="catalytic activity">
    <reaction evidence="9">
        <text>L-threonyl-[protein] + ATP = O-phospho-L-threonyl-[protein] + ADP + H(+)</text>
        <dbReference type="Rhea" id="RHEA:46608"/>
        <dbReference type="Rhea" id="RHEA-COMP:11060"/>
        <dbReference type="Rhea" id="RHEA-COMP:11605"/>
        <dbReference type="ChEBI" id="CHEBI:15378"/>
        <dbReference type="ChEBI" id="CHEBI:30013"/>
        <dbReference type="ChEBI" id="CHEBI:30616"/>
        <dbReference type="ChEBI" id="CHEBI:61977"/>
        <dbReference type="ChEBI" id="CHEBI:456216"/>
        <dbReference type="EC" id="2.7.12.1"/>
    </reaction>
</comment>
<evidence type="ECO:0000256" key="2">
    <source>
        <dbReference type="ARBA" id="ARBA00013203"/>
    </source>
</evidence>
<dbReference type="InterPro" id="IPR011009">
    <property type="entry name" value="Kinase-like_dom_sf"/>
</dbReference>
<feature type="domain" description="Protein kinase" evidence="13">
    <location>
        <begin position="382"/>
        <end position="672"/>
    </location>
</feature>
<dbReference type="SMART" id="SM00220">
    <property type="entry name" value="S_TKc"/>
    <property type="match status" value="1"/>
</dbReference>
<feature type="region of interest" description="Disordered" evidence="12">
    <location>
        <begin position="99"/>
        <end position="140"/>
    </location>
</feature>
<dbReference type="PANTHER" id="PTHR24058:SF22">
    <property type="entry name" value="DUAL SPECIFICITY TYROSINE-PHOSPHORYLATION-REGULATED KINASE 4"/>
    <property type="match status" value="1"/>
</dbReference>
<feature type="compositionally biased region" description="Polar residues" evidence="12">
    <location>
        <begin position="114"/>
        <end position="140"/>
    </location>
</feature>
<dbReference type="GO" id="GO:0005524">
    <property type="term" value="F:ATP binding"/>
    <property type="evidence" value="ECO:0007669"/>
    <property type="project" value="UniProtKB-UniRule"/>
</dbReference>
<keyword evidence="3" id="KW-0723">Serine/threonine-protein kinase</keyword>
<comment type="caution">
    <text evidence="14">The sequence shown here is derived from an EMBL/GenBank/DDBJ whole genome shotgun (WGS) entry which is preliminary data.</text>
</comment>
<dbReference type="Gene3D" id="1.10.510.10">
    <property type="entry name" value="Transferase(Phosphotransferase) domain 1"/>
    <property type="match status" value="1"/>
</dbReference>
<keyword evidence="5 11" id="KW-0547">Nucleotide-binding</keyword>
<dbReference type="Gene3D" id="3.30.10.30">
    <property type="entry name" value="DYRK"/>
    <property type="match status" value="1"/>
</dbReference>
<comment type="catalytic activity">
    <reaction evidence="10">
        <text>L-tyrosyl-[protein] + ATP = O-phospho-L-tyrosyl-[protein] + ADP + H(+)</text>
        <dbReference type="Rhea" id="RHEA:10596"/>
        <dbReference type="Rhea" id="RHEA-COMP:10136"/>
        <dbReference type="Rhea" id="RHEA-COMP:20101"/>
        <dbReference type="ChEBI" id="CHEBI:15378"/>
        <dbReference type="ChEBI" id="CHEBI:30616"/>
        <dbReference type="ChEBI" id="CHEBI:46858"/>
        <dbReference type="ChEBI" id="CHEBI:61978"/>
        <dbReference type="ChEBI" id="CHEBI:456216"/>
        <dbReference type="EC" id="2.7.12.1"/>
    </reaction>
</comment>
<protein>
    <recommendedName>
        <fullName evidence="2">dual-specificity kinase</fullName>
        <ecNumber evidence="2">2.7.12.1</ecNumber>
    </recommendedName>
</protein>
<evidence type="ECO:0000256" key="6">
    <source>
        <dbReference type="ARBA" id="ARBA00022777"/>
    </source>
</evidence>
<evidence type="ECO:0000256" key="8">
    <source>
        <dbReference type="ARBA" id="ARBA00049003"/>
    </source>
</evidence>
<feature type="compositionally biased region" description="Basic and acidic residues" evidence="12">
    <location>
        <begin position="682"/>
        <end position="695"/>
    </location>
</feature>